<gene>
    <name evidence="2" type="primary">bioD</name>
    <name evidence="3" type="ordered locus">Tcr_0261</name>
</gene>
<dbReference type="EMBL" id="CP000109">
    <property type="protein sequence ID" value="ABB40857.1"/>
    <property type="molecule type" value="Genomic_DNA"/>
</dbReference>
<evidence type="ECO:0000256" key="2">
    <source>
        <dbReference type="HAMAP-Rule" id="MF_00336"/>
    </source>
</evidence>
<organism evidence="3">
    <name type="scientific">Hydrogenovibrio crunogenus (strain DSM 25203 / XCL-2)</name>
    <name type="common">Thiomicrospira crunogena</name>
    <dbReference type="NCBI Taxonomy" id="317025"/>
    <lineage>
        <taxon>Bacteria</taxon>
        <taxon>Pseudomonadati</taxon>
        <taxon>Pseudomonadota</taxon>
        <taxon>Gammaproteobacteria</taxon>
        <taxon>Thiotrichales</taxon>
        <taxon>Piscirickettsiaceae</taxon>
        <taxon>Hydrogenovibrio</taxon>
    </lineage>
</organism>
<keyword evidence="2" id="KW-0547">Nucleotide-binding</keyword>
<keyword evidence="2 3" id="KW-0436">Ligase</keyword>
<dbReference type="SUPFAM" id="SSF52540">
    <property type="entry name" value="P-loop containing nucleoside triphosphate hydrolases"/>
    <property type="match status" value="1"/>
</dbReference>
<dbReference type="eggNOG" id="COG0132">
    <property type="taxonomic scope" value="Bacteria"/>
</dbReference>
<dbReference type="UniPathway" id="UPA00078">
    <property type="reaction ID" value="UER00161"/>
</dbReference>
<dbReference type="EC" id="6.3.3.3" evidence="2"/>
<dbReference type="Gene3D" id="3.40.50.300">
    <property type="entry name" value="P-loop containing nucleotide triphosphate hydrolases"/>
    <property type="match status" value="1"/>
</dbReference>
<proteinExistence type="inferred from homology"/>
<reference evidence="3" key="1">
    <citation type="submission" date="2006-07" db="EMBL/GenBank/DDBJ databases">
        <title>Complete sequence of Thiomicrospira crunogena XCL-2.</title>
        <authorList>
            <consortium name="US DOE Joint Genome Institute"/>
            <person name="Copeland A."/>
            <person name="Lucas S."/>
            <person name="Lapidus A."/>
            <person name="Barry K."/>
            <person name="Detter J.C."/>
            <person name="Glavina del Rio T."/>
            <person name="Hammon N."/>
            <person name="Israni S."/>
            <person name="Dalin E."/>
            <person name="Tice H."/>
            <person name="Pitluck S."/>
            <person name="Chain P."/>
            <person name="Malfatti S."/>
            <person name="Shin M."/>
            <person name="Vergez L."/>
            <person name="Schmutz J."/>
            <person name="Larimer F."/>
            <person name="Land M."/>
            <person name="Hauser L."/>
            <person name="Kyrpides N."/>
            <person name="Lykidis A."/>
            <person name="Scott K.M."/>
            <person name="Sievert S."/>
            <person name="Kerfeld C."/>
            <person name="Freyermuth S."/>
            <person name="Dobrinski K."/>
            <person name="Boller A."/>
            <person name="Fitzpatrick K."/>
            <person name="Thoma P."/>
            <person name="Moore J."/>
            <person name="Richardson P."/>
        </authorList>
    </citation>
    <scope>NUCLEOTIDE SEQUENCE</scope>
    <source>
        <strain evidence="3">XCL-2</strain>
    </source>
</reference>
<feature type="binding site" evidence="2">
    <location>
        <position position="130"/>
    </location>
    <ligand>
        <name>Mg(2+)</name>
        <dbReference type="ChEBI" id="CHEBI:18420"/>
    </ligand>
</feature>
<feature type="binding site" evidence="2">
    <location>
        <begin position="130"/>
        <end position="133"/>
    </location>
    <ligand>
        <name>ATP</name>
        <dbReference type="ChEBI" id="CHEBI:30616"/>
    </ligand>
</feature>
<keyword evidence="1 2" id="KW-0093">Biotin biosynthesis</keyword>
<dbReference type="HAMAP" id="MF_00336">
    <property type="entry name" value="BioD"/>
    <property type="match status" value="1"/>
</dbReference>
<dbReference type="Pfam" id="PF13500">
    <property type="entry name" value="AAA_26"/>
    <property type="match status" value="1"/>
</dbReference>
<comment type="function">
    <text evidence="2">Catalyzes a mechanistically unusual reaction, the ATP-dependent insertion of CO2 between the N7 and N8 nitrogen atoms of 7,8-diaminopelargonic acid (DAPA, also called 7,8-diammoniononanoate) to form a ureido ring.</text>
</comment>
<accession>Q31J16</accession>
<feature type="binding site" evidence="2">
    <location>
        <position position="57"/>
    </location>
    <ligand>
        <name>substrate</name>
    </ligand>
</feature>
<feature type="binding site" evidence="2">
    <location>
        <position position="30"/>
    </location>
    <ligand>
        <name>Mg(2+)</name>
        <dbReference type="ChEBI" id="CHEBI:18420"/>
    </ligand>
</feature>
<dbReference type="NCBIfam" id="TIGR00347">
    <property type="entry name" value="bioD"/>
    <property type="match status" value="1"/>
</dbReference>
<dbReference type="PANTHER" id="PTHR43210">
    <property type="entry name" value="DETHIOBIOTIN SYNTHETASE"/>
    <property type="match status" value="1"/>
</dbReference>
<evidence type="ECO:0000256" key="1">
    <source>
        <dbReference type="ARBA" id="ARBA00022756"/>
    </source>
</evidence>
<evidence type="ECO:0000313" key="3">
    <source>
        <dbReference type="EMBL" id="ABB40857.1"/>
    </source>
</evidence>
<comment type="catalytic activity">
    <reaction evidence="2">
        <text>(7R,8S)-7,8-diammoniononanoate + CO2 + ATP = (4R,5S)-dethiobiotin + ADP + phosphate + 3 H(+)</text>
        <dbReference type="Rhea" id="RHEA:15805"/>
        <dbReference type="ChEBI" id="CHEBI:15378"/>
        <dbReference type="ChEBI" id="CHEBI:16526"/>
        <dbReference type="ChEBI" id="CHEBI:30616"/>
        <dbReference type="ChEBI" id="CHEBI:43474"/>
        <dbReference type="ChEBI" id="CHEBI:149469"/>
        <dbReference type="ChEBI" id="CHEBI:149473"/>
        <dbReference type="ChEBI" id="CHEBI:456216"/>
        <dbReference type="EC" id="6.3.3.3"/>
    </reaction>
</comment>
<dbReference type="KEGG" id="tcx:Tcr_0261"/>
<comment type="caution">
    <text evidence="2">Lacks conserved residue(s) required for the propagation of feature annotation.</text>
</comment>
<keyword evidence="2" id="KW-0479">Metal-binding</keyword>
<dbReference type="GO" id="GO:0005829">
    <property type="term" value="C:cytosol"/>
    <property type="evidence" value="ECO:0007669"/>
    <property type="project" value="TreeGrafter"/>
</dbReference>
<dbReference type="InterPro" id="IPR004472">
    <property type="entry name" value="DTB_synth_BioD"/>
</dbReference>
<protein>
    <recommendedName>
        <fullName evidence="2">ATP-dependent dethiobiotin synthetase BioD</fullName>
        <ecNumber evidence="2">6.3.3.3</ecNumber>
    </recommendedName>
    <alternativeName>
        <fullName evidence="2">DTB synthetase</fullName>
        <shortName evidence="2">DTBS</shortName>
    </alternativeName>
    <alternativeName>
        <fullName evidence="2">Dethiobiotin synthase</fullName>
    </alternativeName>
</protein>
<dbReference type="HOGENOM" id="CLU_072551_0_0_6"/>
<sequence>MPFEGLLNYLKTTQPGGFFITGTDTDIGKTFVSCTVAQYLLEKQPGLAISPRKPIASGALRDHNGELYSEDAVQLHQACKSQEPLNTVCPYLLEPAISPARAIQQAKQTITIHDLVLACKVPQQTVAFVEGAGGIYSPLASDGLNIDLAKQLGYPVILVVGNRLGCLNHALLSIAAIENAGLEIAHIFVNNLSDQADPENITDLQSLTTHPVSLVPYQA</sequence>
<comment type="subunit">
    <text evidence="2">Homodimer.</text>
</comment>
<dbReference type="PANTHER" id="PTHR43210:SF5">
    <property type="entry name" value="DETHIOBIOTIN SYNTHETASE"/>
    <property type="match status" value="1"/>
</dbReference>
<feature type="binding site" evidence="2">
    <location>
        <begin position="26"/>
        <end position="31"/>
    </location>
    <ligand>
        <name>ATP</name>
        <dbReference type="ChEBI" id="CHEBI:30616"/>
    </ligand>
</feature>
<dbReference type="OrthoDB" id="9802097at2"/>
<feature type="binding site" evidence="2">
    <location>
        <position position="71"/>
    </location>
    <ligand>
        <name>Mg(2+)</name>
        <dbReference type="ChEBI" id="CHEBI:18420"/>
    </ligand>
</feature>
<keyword evidence="2" id="KW-0460">Magnesium</keyword>
<dbReference type="GO" id="GO:0004141">
    <property type="term" value="F:dethiobiotin synthase activity"/>
    <property type="evidence" value="ECO:0007669"/>
    <property type="project" value="UniProtKB-UniRule"/>
</dbReference>
<dbReference type="InterPro" id="IPR027417">
    <property type="entry name" value="P-loop_NTPase"/>
</dbReference>
<keyword evidence="2" id="KW-0067">ATP-binding</keyword>
<dbReference type="AlphaFoldDB" id="Q31J16"/>
<dbReference type="STRING" id="317025.Tcr_0261"/>
<dbReference type="GO" id="GO:0009102">
    <property type="term" value="P:biotin biosynthetic process"/>
    <property type="evidence" value="ECO:0007669"/>
    <property type="project" value="UniProtKB-UniRule"/>
</dbReference>
<feature type="binding site" evidence="2">
    <location>
        <position position="218"/>
    </location>
    <ligand>
        <name>ATP</name>
        <dbReference type="ChEBI" id="CHEBI:30616"/>
    </ligand>
</feature>
<dbReference type="GO" id="GO:0005524">
    <property type="term" value="F:ATP binding"/>
    <property type="evidence" value="ECO:0007669"/>
    <property type="project" value="UniProtKB-UniRule"/>
</dbReference>
<feature type="binding site" evidence="2">
    <location>
        <begin position="190"/>
        <end position="191"/>
    </location>
    <ligand>
        <name>ATP</name>
        <dbReference type="ChEBI" id="CHEBI:30616"/>
    </ligand>
</feature>
<dbReference type="CDD" id="cd03109">
    <property type="entry name" value="DTBS"/>
    <property type="match status" value="1"/>
</dbReference>
<dbReference type="GO" id="GO:0000287">
    <property type="term" value="F:magnesium ion binding"/>
    <property type="evidence" value="ECO:0007669"/>
    <property type="project" value="UniProtKB-UniRule"/>
</dbReference>
<comment type="cofactor">
    <cofactor evidence="2">
        <name>Mg(2+)</name>
        <dbReference type="ChEBI" id="CHEBI:18420"/>
    </cofactor>
</comment>
<comment type="pathway">
    <text evidence="2">Cofactor biosynthesis; biotin biosynthesis; biotin from 7,8-diaminononanoate: step 1/2.</text>
</comment>
<name>Q31J16_HYDCU</name>
<comment type="subcellular location">
    <subcellularLocation>
        <location evidence="2">Cytoplasm</location>
    </subcellularLocation>
</comment>
<dbReference type="PIRSF" id="PIRSF006755">
    <property type="entry name" value="DTB_synth"/>
    <property type="match status" value="1"/>
</dbReference>
<comment type="similarity">
    <text evidence="2">Belongs to the dethiobiotin synthetase family.</text>
</comment>
<feature type="binding site" evidence="2">
    <location>
        <position position="71"/>
    </location>
    <ligand>
        <name>ATP</name>
        <dbReference type="ChEBI" id="CHEBI:30616"/>
    </ligand>
</feature>
<keyword evidence="2" id="KW-0963">Cytoplasm</keyword>
<feature type="active site" evidence="2">
    <location>
        <position position="53"/>
    </location>
</feature>